<evidence type="ECO:0000313" key="9">
    <source>
        <dbReference type="EMBL" id="HGK53953.1"/>
    </source>
</evidence>
<comment type="subcellular location">
    <subcellularLocation>
        <location evidence="8">Cytoplasm</location>
    </subcellularLocation>
</comment>
<dbReference type="Gene3D" id="1.20.58.180">
    <property type="entry name" value="Class II aaRS and biotin synthetases, domain 2"/>
    <property type="match status" value="1"/>
</dbReference>
<evidence type="ECO:0000256" key="6">
    <source>
        <dbReference type="ARBA" id="ARBA00023146"/>
    </source>
</evidence>
<dbReference type="Pfam" id="PF02091">
    <property type="entry name" value="tRNA-synt_2e"/>
    <property type="match status" value="1"/>
</dbReference>
<dbReference type="PANTHER" id="PTHR30075:SF2">
    <property type="entry name" value="GLYCINE--TRNA LIGASE, CHLOROPLASTIC_MITOCHONDRIAL 2"/>
    <property type="match status" value="1"/>
</dbReference>
<keyword evidence="4 8" id="KW-0067">ATP-binding</keyword>
<evidence type="ECO:0000256" key="8">
    <source>
        <dbReference type="HAMAP-Rule" id="MF_00254"/>
    </source>
</evidence>
<protein>
    <recommendedName>
        <fullName evidence="8">Glycine--tRNA ligase alpha subunit</fullName>
        <ecNumber evidence="8">6.1.1.14</ecNumber>
    </recommendedName>
    <alternativeName>
        <fullName evidence="8">Glycyl-tRNA synthetase alpha subunit</fullName>
        <shortName evidence="8">GlyRS</shortName>
    </alternativeName>
</protein>
<dbReference type="Gene3D" id="3.30.930.10">
    <property type="entry name" value="Bira Bifunctional Protein, Domain 2"/>
    <property type="match status" value="1"/>
</dbReference>
<dbReference type="PANTHER" id="PTHR30075">
    <property type="entry name" value="GLYCYL-TRNA SYNTHETASE"/>
    <property type="match status" value="1"/>
</dbReference>
<evidence type="ECO:0000256" key="7">
    <source>
        <dbReference type="ARBA" id="ARBA00047937"/>
    </source>
</evidence>
<evidence type="ECO:0000256" key="3">
    <source>
        <dbReference type="ARBA" id="ARBA00022741"/>
    </source>
</evidence>
<comment type="subunit">
    <text evidence="8">Tetramer of two alpha and two beta subunits.</text>
</comment>
<dbReference type="InterPro" id="IPR006194">
    <property type="entry name" value="Gly-tRNA-synth_heterodimer"/>
</dbReference>
<dbReference type="InterPro" id="IPR045864">
    <property type="entry name" value="aa-tRNA-synth_II/BPL/LPL"/>
</dbReference>
<comment type="similarity">
    <text evidence="1 8">Belongs to the class-II aminoacyl-tRNA synthetase family.</text>
</comment>
<evidence type="ECO:0000256" key="5">
    <source>
        <dbReference type="ARBA" id="ARBA00022917"/>
    </source>
</evidence>
<evidence type="ECO:0000256" key="1">
    <source>
        <dbReference type="ARBA" id="ARBA00008226"/>
    </source>
</evidence>
<evidence type="ECO:0000256" key="2">
    <source>
        <dbReference type="ARBA" id="ARBA00022598"/>
    </source>
</evidence>
<dbReference type="FunFam" id="3.30.930.10:FF:000006">
    <property type="entry name" value="Glycine--tRNA ligase alpha subunit"/>
    <property type="match status" value="1"/>
</dbReference>
<gene>
    <name evidence="8" type="primary">glyQ</name>
    <name evidence="9" type="ORF">ENU72_02900</name>
</gene>
<keyword evidence="8" id="KW-0963">Cytoplasm</keyword>
<reference evidence="9" key="1">
    <citation type="journal article" date="2020" name="mSystems">
        <title>Genome- and Community-Level Interaction Insights into Carbon Utilization and Element Cycling Functions of Hydrothermarchaeota in Hydrothermal Sediment.</title>
        <authorList>
            <person name="Zhou Z."/>
            <person name="Liu Y."/>
            <person name="Xu W."/>
            <person name="Pan J."/>
            <person name="Luo Z.H."/>
            <person name="Li M."/>
        </authorList>
    </citation>
    <scope>NUCLEOTIDE SEQUENCE [LARGE SCALE GENOMIC DNA]</scope>
    <source>
        <strain evidence="9">SpSt-695</strain>
    </source>
</reference>
<dbReference type="NCBIfam" id="NF006827">
    <property type="entry name" value="PRK09348.1"/>
    <property type="match status" value="1"/>
</dbReference>
<accession>A0A7V4E2A1</accession>
<dbReference type="GO" id="GO:0006426">
    <property type="term" value="P:glycyl-tRNA aminoacylation"/>
    <property type="evidence" value="ECO:0007669"/>
    <property type="project" value="UniProtKB-UniRule"/>
</dbReference>
<dbReference type="HAMAP" id="MF_00254">
    <property type="entry name" value="Gly_tRNA_synth_alpha"/>
    <property type="match status" value="1"/>
</dbReference>
<dbReference type="GO" id="GO:0005829">
    <property type="term" value="C:cytosol"/>
    <property type="evidence" value="ECO:0007669"/>
    <property type="project" value="TreeGrafter"/>
</dbReference>
<dbReference type="AlphaFoldDB" id="A0A7V4E2A1"/>
<comment type="catalytic activity">
    <reaction evidence="7 8">
        <text>tRNA(Gly) + glycine + ATP = glycyl-tRNA(Gly) + AMP + diphosphate</text>
        <dbReference type="Rhea" id="RHEA:16013"/>
        <dbReference type="Rhea" id="RHEA-COMP:9664"/>
        <dbReference type="Rhea" id="RHEA-COMP:9683"/>
        <dbReference type="ChEBI" id="CHEBI:30616"/>
        <dbReference type="ChEBI" id="CHEBI:33019"/>
        <dbReference type="ChEBI" id="CHEBI:57305"/>
        <dbReference type="ChEBI" id="CHEBI:78442"/>
        <dbReference type="ChEBI" id="CHEBI:78522"/>
        <dbReference type="ChEBI" id="CHEBI:456215"/>
        <dbReference type="EC" id="6.1.1.14"/>
    </reaction>
</comment>
<evidence type="ECO:0000256" key="4">
    <source>
        <dbReference type="ARBA" id="ARBA00022840"/>
    </source>
</evidence>
<dbReference type="InterPro" id="IPR002310">
    <property type="entry name" value="Gly-tRNA_ligase_asu"/>
</dbReference>
<organism evidence="9">
    <name type="scientific">candidate division WOR-3 bacterium</name>
    <dbReference type="NCBI Taxonomy" id="2052148"/>
    <lineage>
        <taxon>Bacteria</taxon>
        <taxon>Bacteria division WOR-3</taxon>
    </lineage>
</organism>
<dbReference type="PRINTS" id="PR01044">
    <property type="entry name" value="TRNASYNTHGA"/>
</dbReference>
<dbReference type="GO" id="GO:0004820">
    <property type="term" value="F:glycine-tRNA ligase activity"/>
    <property type="evidence" value="ECO:0007669"/>
    <property type="project" value="UniProtKB-UniRule"/>
</dbReference>
<keyword evidence="6 8" id="KW-0030">Aminoacyl-tRNA synthetase</keyword>
<keyword evidence="3 8" id="KW-0547">Nucleotide-binding</keyword>
<sequence length="284" mass="33615">MYFQDVILKLIEFWKKKGCLVFQSYNSEVGAGTFNPATFLRCLGPYPWKCVYVEPSKRPKDARYAQNPNRVCQYYQLQVILKPPPENVQEIYLDSLRALNIDPSSHDIRFVEDNWESPTLGAWGVGWEVWLDGQEITQFTYFQQMGGFDLNPITCEITYGLERITMYLQNKDSIFDIEWAKGITWGDIYKENEEEFSEFYYEIADIDFYLYEFSKIVEEIEILLKRKLLYPAYHNVIKLSHIFNILDARGAFSPKERNLRILKIREYAKRCAEIYLERIGVLSK</sequence>
<proteinExistence type="inferred from homology"/>
<name>A0A7V4E2A1_UNCW3</name>
<keyword evidence="5 8" id="KW-0648">Protein biosynthesis</keyword>
<comment type="caution">
    <text evidence="9">The sequence shown here is derived from an EMBL/GenBank/DDBJ whole genome shotgun (WGS) entry which is preliminary data.</text>
</comment>
<dbReference type="GO" id="GO:0005524">
    <property type="term" value="F:ATP binding"/>
    <property type="evidence" value="ECO:0007669"/>
    <property type="project" value="UniProtKB-UniRule"/>
</dbReference>
<dbReference type="PROSITE" id="PS50861">
    <property type="entry name" value="AA_TRNA_LIGASE_II_GLYAB"/>
    <property type="match status" value="1"/>
</dbReference>
<dbReference type="NCBIfam" id="TIGR00388">
    <property type="entry name" value="glyQ"/>
    <property type="match status" value="1"/>
</dbReference>
<dbReference type="SUPFAM" id="SSF55681">
    <property type="entry name" value="Class II aaRS and biotin synthetases"/>
    <property type="match status" value="1"/>
</dbReference>
<dbReference type="EMBL" id="DTDP01000130">
    <property type="protein sequence ID" value="HGK53953.1"/>
    <property type="molecule type" value="Genomic_DNA"/>
</dbReference>
<keyword evidence="2 8" id="KW-0436">Ligase</keyword>
<dbReference type="EC" id="6.1.1.14" evidence="8"/>